<dbReference type="OrthoDB" id="9759099at2"/>
<dbReference type="GO" id="GO:0016491">
    <property type="term" value="F:oxidoreductase activity"/>
    <property type="evidence" value="ECO:0007669"/>
    <property type="project" value="InterPro"/>
</dbReference>
<organism evidence="2 3">
    <name type="scientific">Dyadobacter fermentans (strain ATCC 700827 / DSM 18053 / CIP 107007 / KCTC 52180 / NS114)</name>
    <dbReference type="NCBI Taxonomy" id="471854"/>
    <lineage>
        <taxon>Bacteria</taxon>
        <taxon>Pseudomonadati</taxon>
        <taxon>Bacteroidota</taxon>
        <taxon>Cytophagia</taxon>
        <taxon>Cytophagales</taxon>
        <taxon>Spirosomataceae</taxon>
        <taxon>Dyadobacter</taxon>
    </lineage>
</organism>
<reference evidence="2 3" key="1">
    <citation type="journal article" date="2009" name="Stand. Genomic Sci.">
        <title>Complete genome sequence of Dyadobacter fermentans type strain (NS114).</title>
        <authorList>
            <person name="Lang E."/>
            <person name="Lapidus A."/>
            <person name="Chertkov O."/>
            <person name="Brettin T."/>
            <person name="Detter J.C."/>
            <person name="Han C."/>
            <person name="Copeland A."/>
            <person name="Glavina Del Rio T."/>
            <person name="Nolan M."/>
            <person name="Chen F."/>
            <person name="Lucas S."/>
            <person name="Tice H."/>
            <person name="Cheng J.F."/>
            <person name="Land M."/>
            <person name="Hauser L."/>
            <person name="Chang Y.J."/>
            <person name="Jeffries C.D."/>
            <person name="Kopitz M."/>
            <person name="Bruce D."/>
            <person name="Goodwin L."/>
            <person name="Pitluck S."/>
            <person name="Ovchinnikova G."/>
            <person name="Pati A."/>
            <person name="Ivanova N."/>
            <person name="Mavrommatis K."/>
            <person name="Chen A."/>
            <person name="Palaniappan K."/>
            <person name="Chain P."/>
            <person name="Bristow J."/>
            <person name="Eisen J.A."/>
            <person name="Markowitz V."/>
            <person name="Hugenholtz P."/>
            <person name="Goker M."/>
            <person name="Rohde M."/>
            <person name="Kyrpides N.C."/>
            <person name="Klenk H.P."/>
        </authorList>
    </citation>
    <scope>NUCLEOTIDE SEQUENCE [LARGE SCALE GENOMIC DNA]</scope>
    <source>
        <strain evidence="3">ATCC 700827 / DSM 18053 / CIP 107007 / KCTC 52180 / NS114</strain>
    </source>
</reference>
<dbReference type="SUPFAM" id="SSF54665">
    <property type="entry name" value="CO dehydrogenase molybdoprotein N-domain-like"/>
    <property type="match status" value="1"/>
</dbReference>
<proteinExistence type="predicted"/>
<dbReference type="InterPro" id="IPR046867">
    <property type="entry name" value="AldOxase/xan_DH_MoCoBD2"/>
</dbReference>
<dbReference type="KEGG" id="dfe:Dfer_1535"/>
<dbReference type="Pfam" id="PF02738">
    <property type="entry name" value="MoCoBD_1"/>
    <property type="match status" value="1"/>
</dbReference>
<dbReference type="InterPro" id="IPR008274">
    <property type="entry name" value="AldOxase/xan_DH_MoCoBD1"/>
</dbReference>
<gene>
    <name evidence="2" type="ordered locus">Dfer_1535</name>
</gene>
<dbReference type="EMBL" id="CP001619">
    <property type="protein sequence ID" value="ACT92780.1"/>
    <property type="molecule type" value="Genomic_DNA"/>
</dbReference>
<dbReference type="GO" id="GO:0005506">
    <property type="term" value="F:iron ion binding"/>
    <property type="evidence" value="ECO:0007669"/>
    <property type="project" value="InterPro"/>
</dbReference>
<dbReference type="Proteomes" id="UP000002011">
    <property type="component" value="Chromosome"/>
</dbReference>
<dbReference type="InterPro" id="IPR000674">
    <property type="entry name" value="Ald_Oxase/Xan_DH_a/b"/>
</dbReference>
<dbReference type="SMART" id="SM01008">
    <property type="entry name" value="Ald_Xan_dh_C"/>
    <property type="match status" value="1"/>
</dbReference>
<dbReference type="Gene3D" id="3.90.1170.50">
    <property type="entry name" value="Aldehyde oxidase/xanthine dehydrogenase, a/b hammerhead"/>
    <property type="match status" value="1"/>
</dbReference>
<dbReference type="InterPro" id="IPR037165">
    <property type="entry name" value="AldOxase/xan_DH_Mopterin-bd_sf"/>
</dbReference>
<dbReference type="SUPFAM" id="SSF56003">
    <property type="entry name" value="Molybdenum cofactor-binding domain"/>
    <property type="match status" value="1"/>
</dbReference>
<evidence type="ECO:0000313" key="2">
    <source>
        <dbReference type="EMBL" id="ACT92780.1"/>
    </source>
</evidence>
<dbReference type="Gene3D" id="3.30.365.10">
    <property type="entry name" value="Aldehyde oxidase/xanthine dehydrogenase, molybdopterin binding domain"/>
    <property type="match status" value="4"/>
</dbReference>
<evidence type="ECO:0000259" key="1">
    <source>
        <dbReference type="SMART" id="SM01008"/>
    </source>
</evidence>
<name>C6VRS7_DYAFD</name>
<dbReference type="HOGENOM" id="CLU_001681_2_2_10"/>
<dbReference type="AlphaFoldDB" id="C6VRS7"/>
<dbReference type="PANTHER" id="PTHR11908">
    <property type="entry name" value="XANTHINE DEHYDROGENASE"/>
    <property type="match status" value="1"/>
</dbReference>
<accession>C6VRS7</accession>
<dbReference type="RefSeq" id="WP_015811034.1">
    <property type="nucleotide sequence ID" value="NC_013037.1"/>
</dbReference>
<dbReference type="InterPro" id="IPR016208">
    <property type="entry name" value="Ald_Oxase/xanthine_DH-like"/>
</dbReference>
<dbReference type="InterPro" id="IPR036856">
    <property type="entry name" value="Ald_Oxase/Xan_DH_a/b_sf"/>
</dbReference>
<dbReference type="eggNOG" id="COG1529">
    <property type="taxonomic scope" value="Bacteria"/>
</dbReference>
<evidence type="ECO:0000313" key="3">
    <source>
        <dbReference type="Proteomes" id="UP000002011"/>
    </source>
</evidence>
<sequence>MKIQPVVGKPVSRLEGKLKVTGAAQYAAEYDAPGLLYGYVVNATITKGRIVRVDTSKAMALEGVVEVLTHENRPDVAAMDIKYIDMDAPPGLVFKPLRDTDVKYNGQPVAMVIAEDFETARYASTLVHFDYEEEPFDTCLDHNLDKARDPGKGFATMLKPPPPAPTGNFEQAFQNSPFKVDSEFRHGSEHHNPMELFATTTVYESDGKLTIYDKTQGTVNNQLFVANVFGLPYKDVRVLAPFVGGAFGSGLRPQYQLYLCVMAALHLKRSVRLVLERKQMFPFVHRPQSYQRLRFAADANGSLTALNHSAVSETSQFEDYAEVVATWSHKLYPAPNTLFEYKLVPLDLYTPLDMRAPGGVTALHAIECTMDELAHEAGIDPLEFRLRNYAETDPTTGKPFTSKALRECYIKAAEKFGWKDRNPEPASMRRGNKLVGYGMATGAWDAYQFPARTEAVITKEGKLVVNSAVTDIGTGTLTVMTQIAADEMGMPLEDVTFRYGDSKKPFSMFQGGSSMTASTGVAIQAAIKALKKRLLKKAKRMDGSPFGSAGDDDVAFKDGRMFMRSRASTFVSFQEIVAAQGGKPIKATGTGVPHVLKLRKYTKMTHSAAFVEVEVDKDLKTITVTRAITAVAAGRIINPKTARSQIAGSMVWGVSKALHEETILDEKLGKYMNSNLGEYHIPVHADINELDVIFADEKDELINELGVKGVGEIGLVAMPAAIANAVFHATGRRIRELPIHFDKLL</sequence>
<dbReference type="STRING" id="471854.Dfer_1535"/>
<dbReference type="Pfam" id="PF01315">
    <property type="entry name" value="Ald_Xan_dh_C"/>
    <property type="match status" value="1"/>
</dbReference>
<dbReference type="PANTHER" id="PTHR11908:SF153">
    <property type="entry name" value="DEHYDROGENASE"/>
    <property type="match status" value="1"/>
</dbReference>
<feature type="domain" description="Aldehyde oxidase/xanthine dehydrogenase a/b hammerhead" evidence="1">
    <location>
        <begin position="21"/>
        <end position="135"/>
    </location>
</feature>
<protein>
    <submittedName>
        <fullName evidence="2">Aldehyde oxidase and xanthine dehydrogenase molybdopterin binding</fullName>
    </submittedName>
</protein>
<keyword evidence="3" id="KW-1185">Reference proteome</keyword>
<dbReference type="Pfam" id="PF20256">
    <property type="entry name" value="MoCoBD_2"/>
    <property type="match status" value="1"/>
</dbReference>